<evidence type="ECO:0000313" key="1">
    <source>
        <dbReference type="Ensembl" id="ENSMMUP00000063879.1"/>
    </source>
</evidence>
<organism evidence="1 2">
    <name type="scientific">Macaca mulatta</name>
    <name type="common">Rhesus macaque</name>
    <dbReference type="NCBI Taxonomy" id="9544"/>
    <lineage>
        <taxon>Eukaryota</taxon>
        <taxon>Metazoa</taxon>
        <taxon>Chordata</taxon>
        <taxon>Craniata</taxon>
        <taxon>Vertebrata</taxon>
        <taxon>Euteleostomi</taxon>
        <taxon>Mammalia</taxon>
        <taxon>Eutheria</taxon>
        <taxon>Euarchontoglires</taxon>
        <taxon>Primates</taxon>
        <taxon>Haplorrhini</taxon>
        <taxon>Catarrhini</taxon>
        <taxon>Cercopithecidae</taxon>
        <taxon>Cercopithecinae</taxon>
        <taxon>Macaca</taxon>
    </lineage>
</organism>
<reference evidence="1" key="4">
    <citation type="submission" date="2025-09" db="UniProtKB">
        <authorList>
            <consortium name="Ensembl"/>
        </authorList>
    </citation>
    <scope>IDENTIFICATION</scope>
    <source>
        <strain evidence="1">17573</strain>
    </source>
</reference>
<name>A0A5F7ZE34_MACMU</name>
<dbReference type="VEuPathDB" id="HostDB:ENSMMUG00000063974"/>
<reference evidence="1" key="2">
    <citation type="submission" date="2019-01" db="EMBL/GenBank/DDBJ databases">
        <authorList>
            <person name="Graves T."/>
            <person name="Eichler E.E."/>
            <person name="Wilson R.K."/>
        </authorList>
    </citation>
    <scope>NUCLEOTIDE SEQUENCE [LARGE SCALE GENOMIC DNA]</scope>
    <source>
        <strain evidence="1">17573</strain>
    </source>
</reference>
<dbReference type="GeneTree" id="ENSGT01030000240114"/>
<accession>A0A5F7ZE34</accession>
<dbReference type="Ensembl" id="ENSMMUT00000088766.1">
    <property type="protein sequence ID" value="ENSMMUP00000063879.1"/>
    <property type="gene ID" value="ENSMMUG00000063974.1"/>
</dbReference>
<evidence type="ECO:0000313" key="2">
    <source>
        <dbReference type="Proteomes" id="UP000006718"/>
    </source>
</evidence>
<proteinExistence type="predicted"/>
<dbReference type="AlphaFoldDB" id="A0A5F7ZE34"/>
<dbReference type="Bgee" id="ENSMMUG00000063974">
    <property type="expression patterns" value="Expressed in spleen and 4 other cell types or tissues"/>
</dbReference>
<dbReference type="Proteomes" id="UP000006718">
    <property type="component" value="Chromosome 3"/>
</dbReference>
<reference evidence="1" key="3">
    <citation type="submission" date="2025-08" db="UniProtKB">
        <authorList>
            <consortium name="Ensembl"/>
        </authorList>
    </citation>
    <scope>IDENTIFICATION</scope>
    <source>
        <strain evidence="1">17573</strain>
    </source>
</reference>
<sequence length="21" mass="2407">STWWIKKFAEGTRLIVTSPGE</sequence>
<keyword evidence="2" id="KW-1185">Reference proteome</keyword>
<protein>
    <submittedName>
        <fullName evidence="1">Uncharacterized protein</fullName>
    </submittedName>
</protein>
<reference evidence="2" key="1">
    <citation type="journal article" date="2007" name="Science">
        <title>Evolutionary and biomedical insights from the rhesus macaque genome.</title>
        <authorList>
            <person name="Gibbs R.A."/>
            <person name="Rogers J."/>
            <person name="Katze M.G."/>
            <person name="Bumgarner R."/>
            <person name="Weinstock G.M."/>
            <person name="Mardis E.R."/>
            <person name="Remington K.A."/>
            <person name="Strausberg R.L."/>
            <person name="Venter J.C."/>
            <person name="Wilson R.K."/>
            <person name="Batzer M.A."/>
            <person name="Bustamante C.D."/>
            <person name="Eichler E.E."/>
            <person name="Hahn M.W."/>
            <person name="Hardison R.C."/>
            <person name="Makova K.D."/>
            <person name="Miller W."/>
            <person name="Milosavljevic A."/>
            <person name="Palermo R.E."/>
            <person name="Siepel A."/>
            <person name="Sikela J.M."/>
            <person name="Attaway T."/>
            <person name="Bell S."/>
            <person name="Bernard K.E."/>
            <person name="Buhay C.J."/>
            <person name="Chandrabose M.N."/>
            <person name="Dao M."/>
            <person name="Davis C."/>
            <person name="Delehaunty K.D."/>
            <person name="Ding Y."/>
            <person name="Dinh H.H."/>
            <person name="Dugan-Rocha S."/>
            <person name="Fulton L.A."/>
            <person name="Gabisi R.A."/>
            <person name="Garner T.T."/>
            <person name="Godfrey J."/>
            <person name="Hawes A.C."/>
            <person name="Hernandez J."/>
            <person name="Hines S."/>
            <person name="Holder M."/>
            <person name="Hume J."/>
            <person name="Jhangiani S.N."/>
            <person name="Joshi V."/>
            <person name="Khan Z.M."/>
            <person name="Kirkness E.F."/>
            <person name="Cree A."/>
            <person name="Fowler R.G."/>
            <person name="Lee S."/>
            <person name="Lewis L.R."/>
            <person name="Li Z."/>
            <person name="Liu Y.-S."/>
            <person name="Moore S.M."/>
            <person name="Muzny D."/>
            <person name="Nazareth L.V."/>
            <person name="Ngo D.N."/>
            <person name="Okwuonu G.O."/>
            <person name="Pai G."/>
            <person name="Parker D."/>
            <person name="Paul H.A."/>
            <person name="Pfannkoch C."/>
            <person name="Pohl C.S."/>
            <person name="Rogers Y.-H.C."/>
            <person name="Ruiz S.J."/>
            <person name="Sabo A."/>
            <person name="Santibanez J."/>
            <person name="Schneider B.W."/>
            <person name="Smith S.M."/>
            <person name="Sodergren E."/>
            <person name="Svatek A.F."/>
            <person name="Utterback T.R."/>
            <person name="Vattathil S."/>
            <person name="Warren W."/>
            <person name="White C.S."/>
            <person name="Chinwalla A.T."/>
            <person name="Feng Y."/>
            <person name="Halpern A.L."/>
            <person name="Hillier L.W."/>
            <person name="Huang X."/>
            <person name="Minx P."/>
            <person name="Nelson J.O."/>
            <person name="Pepin K.H."/>
            <person name="Qin X."/>
            <person name="Sutton G.G."/>
            <person name="Venter E."/>
            <person name="Walenz B.P."/>
            <person name="Wallis J.W."/>
            <person name="Worley K.C."/>
            <person name="Yang S.-P."/>
            <person name="Jones S.M."/>
            <person name="Marra M.A."/>
            <person name="Rocchi M."/>
            <person name="Schein J.E."/>
            <person name="Baertsch R."/>
            <person name="Clarke L."/>
            <person name="Csuros M."/>
            <person name="Glasscock J."/>
            <person name="Harris R.A."/>
            <person name="Havlak P."/>
            <person name="Jackson A.R."/>
            <person name="Jiang H."/>
            <person name="Liu Y."/>
            <person name="Messina D.N."/>
            <person name="Shen Y."/>
            <person name="Song H.X.-Z."/>
            <person name="Wylie T."/>
            <person name="Zhang L."/>
            <person name="Birney E."/>
            <person name="Han K."/>
            <person name="Konkel M.K."/>
            <person name="Lee J."/>
            <person name="Smit A.F.A."/>
            <person name="Ullmer B."/>
            <person name="Wang H."/>
            <person name="Xing J."/>
            <person name="Burhans R."/>
            <person name="Cheng Z."/>
            <person name="Karro J.E."/>
            <person name="Ma J."/>
            <person name="Raney B."/>
            <person name="She X."/>
            <person name="Cox M.J."/>
            <person name="Demuth J.P."/>
            <person name="Dumas L.J."/>
            <person name="Han S.-G."/>
            <person name="Hopkins J."/>
            <person name="Karimpour-Fard A."/>
            <person name="Kim Y.H."/>
            <person name="Pollack J.R."/>
            <person name="Vinar T."/>
            <person name="Addo-Quaye C."/>
            <person name="Degenhardt J."/>
            <person name="Denby A."/>
            <person name="Hubisz M.J."/>
            <person name="Indap A."/>
            <person name="Kosiol C."/>
            <person name="Lahn B.T."/>
            <person name="Lawson H.A."/>
            <person name="Marklein A."/>
            <person name="Nielsen R."/>
            <person name="Vallender E.J."/>
            <person name="Clark A.G."/>
            <person name="Ferguson B."/>
            <person name="Hernandez R.D."/>
            <person name="Hirani K."/>
            <person name="Kehrer-Sawatzki H."/>
            <person name="Kolb J."/>
            <person name="Patil S."/>
            <person name="Pu L.-L."/>
            <person name="Ren Y."/>
            <person name="Smith D.G."/>
            <person name="Wheeler D.A."/>
            <person name="Schenck I."/>
            <person name="Ball E.V."/>
            <person name="Chen R."/>
            <person name="Cooper D.N."/>
            <person name="Giardine B."/>
            <person name="Hsu F."/>
            <person name="Kent W.J."/>
            <person name="Lesk A."/>
            <person name="Nelson D.L."/>
            <person name="O'brien W.E."/>
            <person name="Pruefer K."/>
            <person name="Stenson P.D."/>
            <person name="Wallace J.C."/>
            <person name="Ke H."/>
            <person name="Liu X.-M."/>
            <person name="Wang P."/>
            <person name="Xiang A.P."/>
            <person name="Yang F."/>
            <person name="Barber G.P."/>
            <person name="Haussler D."/>
            <person name="Karolchik D."/>
            <person name="Kern A.D."/>
            <person name="Kuhn R.M."/>
            <person name="Smith K.E."/>
            <person name="Zwieg A.S."/>
        </authorList>
    </citation>
    <scope>NUCLEOTIDE SEQUENCE [LARGE SCALE GENOMIC DNA]</scope>
    <source>
        <strain evidence="2">17573</strain>
    </source>
</reference>
<dbReference type="InParanoid" id="A0A5F7ZE34"/>